<name>A0ABU2KUG4_9ACTN</name>
<evidence type="ECO:0000313" key="1">
    <source>
        <dbReference type="EMBL" id="MDT0302898.1"/>
    </source>
</evidence>
<dbReference type="EMBL" id="JAVREK010000011">
    <property type="protein sequence ID" value="MDT0302898.1"/>
    <property type="molecule type" value="Genomic_DNA"/>
</dbReference>
<comment type="caution">
    <text evidence="1">The sequence shown here is derived from an EMBL/GenBank/DDBJ whole genome shotgun (WGS) entry which is preliminary data.</text>
</comment>
<reference evidence="2" key="1">
    <citation type="submission" date="2023-07" db="EMBL/GenBank/DDBJ databases">
        <title>30 novel species of actinomycetes from the DSMZ collection.</title>
        <authorList>
            <person name="Nouioui I."/>
        </authorList>
    </citation>
    <scope>NUCLEOTIDE SEQUENCE [LARGE SCALE GENOMIC DNA]</scope>
    <source>
        <strain evidence="2">DSM 45055</strain>
    </source>
</reference>
<proteinExistence type="predicted"/>
<keyword evidence="2" id="KW-1185">Reference proteome</keyword>
<sequence length="97" mass="10508">MSKKGAPRRYSIARYVSEATREPFDLELSDETVVKIPQPTTAEMDGIASVASTREVLDRLAETPEDAEKVYAELADAPAGAVMALVKDIREHFGLGG</sequence>
<protein>
    <submittedName>
        <fullName evidence="1">Uncharacterized protein</fullName>
    </submittedName>
</protein>
<dbReference type="Proteomes" id="UP001183226">
    <property type="component" value="Unassembled WGS sequence"/>
</dbReference>
<dbReference type="RefSeq" id="WP_311545381.1">
    <property type="nucleotide sequence ID" value="NZ_JAVREK010000011.1"/>
</dbReference>
<organism evidence="1 2">
    <name type="scientific">Streptomonospora wellingtoniae</name>
    <dbReference type="NCBI Taxonomy" id="3075544"/>
    <lineage>
        <taxon>Bacteria</taxon>
        <taxon>Bacillati</taxon>
        <taxon>Actinomycetota</taxon>
        <taxon>Actinomycetes</taxon>
        <taxon>Streptosporangiales</taxon>
        <taxon>Nocardiopsidaceae</taxon>
        <taxon>Streptomonospora</taxon>
    </lineage>
</organism>
<gene>
    <name evidence="1" type="ORF">RM446_12315</name>
</gene>
<accession>A0ABU2KUG4</accession>
<evidence type="ECO:0000313" key="2">
    <source>
        <dbReference type="Proteomes" id="UP001183226"/>
    </source>
</evidence>